<evidence type="ECO:0000313" key="1">
    <source>
        <dbReference type="EMBL" id="KAK1856900.1"/>
    </source>
</evidence>
<gene>
    <name evidence="1" type="ORF">CCHR01_00462</name>
</gene>
<sequence>MLRVGAFGEDVVVMTDVVLSVLVASSLFLESAGWTTANVSFPRCLPGPTISGTAGHGCA</sequence>
<dbReference type="EMBL" id="JAQOWY010000004">
    <property type="protein sequence ID" value="KAK1856900.1"/>
    <property type="molecule type" value="Genomic_DNA"/>
</dbReference>
<proteinExistence type="predicted"/>
<evidence type="ECO:0000313" key="2">
    <source>
        <dbReference type="Proteomes" id="UP001243330"/>
    </source>
</evidence>
<dbReference type="AlphaFoldDB" id="A0AAD9B218"/>
<accession>A0AAD9B218</accession>
<name>A0AAD9B218_9PEZI</name>
<keyword evidence="2" id="KW-1185">Reference proteome</keyword>
<dbReference type="Proteomes" id="UP001243330">
    <property type="component" value="Unassembled WGS sequence"/>
</dbReference>
<comment type="caution">
    <text evidence="1">The sequence shown here is derived from an EMBL/GenBank/DDBJ whole genome shotgun (WGS) entry which is preliminary data.</text>
</comment>
<protein>
    <submittedName>
        <fullName evidence="1">Uncharacterized protein</fullName>
    </submittedName>
</protein>
<reference evidence="1" key="1">
    <citation type="submission" date="2023-01" db="EMBL/GenBank/DDBJ databases">
        <title>Colletotrichum chrysophilum M932 genome sequence.</title>
        <authorList>
            <person name="Baroncelli R."/>
        </authorList>
    </citation>
    <scope>NUCLEOTIDE SEQUENCE</scope>
    <source>
        <strain evidence="1">M932</strain>
    </source>
</reference>
<organism evidence="1 2">
    <name type="scientific">Colletotrichum chrysophilum</name>
    <dbReference type="NCBI Taxonomy" id="1836956"/>
    <lineage>
        <taxon>Eukaryota</taxon>
        <taxon>Fungi</taxon>
        <taxon>Dikarya</taxon>
        <taxon>Ascomycota</taxon>
        <taxon>Pezizomycotina</taxon>
        <taxon>Sordariomycetes</taxon>
        <taxon>Hypocreomycetidae</taxon>
        <taxon>Glomerellales</taxon>
        <taxon>Glomerellaceae</taxon>
        <taxon>Colletotrichum</taxon>
        <taxon>Colletotrichum gloeosporioides species complex</taxon>
    </lineage>
</organism>